<dbReference type="PANTHER" id="PTHR21047:SF2">
    <property type="entry name" value="THYMIDINE DIPHOSPHO-4-KETO-RHAMNOSE 3,5-EPIMERASE"/>
    <property type="match status" value="1"/>
</dbReference>
<keyword evidence="9" id="KW-1185">Reference proteome</keyword>
<sequence length="196" mass="21650">MNFAIERLKLEGLLLVRTRRFEDPRGYFMETWSQDAFRQLGIDVDFVQDNQSLSVPQGTVRGLHFQVPPYAQAKLVRVLQGSIFDVAVDLRAGSPDYGRWCGVTLSGVKPEQLYVPAGFAHGFVTLEPDTVVAYRVDAPYAPACDAGILWNDPALGIDWPVDPTQAVLSAKDAALPRLAAFSTPFRWKKAVAAELV</sequence>
<dbReference type="RefSeq" id="WP_147847468.1">
    <property type="nucleotide sequence ID" value="NZ_VDUZ01000013.1"/>
</dbReference>
<evidence type="ECO:0000313" key="8">
    <source>
        <dbReference type="EMBL" id="TXL75666.1"/>
    </source>
</evidence>
<evidence type="ECO:0000256" key="1">
    <source>
        <dbReference type="ARBA" id="ARBA00001298"/>
    </source>
</evidence>
<dbReference type="CDD" id="cd00438">
    <property type="entry name" value="cupin_RmlC"/>
    <property type="match status" value="1"/>
</dbReference>
<evidence type="ECO:0000256" key="5">
    <source>
        <dbReference type="PIRSR" id="PIRSR600888-1"/>
    </source>
</evidence>
<evidence type="ECO:0000256" key="6">
    <source>
        <dbReference type="PIRSR" id="PIRSR600888-3"/>
    </source>
</evidence>
<dbReference type="PANTHER" id="PTHR21047">
    <property type="entry name" value="DTDP-6-DEOXY-D-GLUCOSE-3,5 EPIMERASE"/>
    <property type="match status" value="1"/>
</dbReference>
<dbReference type="GO" id="GO:0019305">
    <property type="term" value="P:dTDP-rhamnose biosynthetic process"/>
    <property type="evidence" value="ECO:0007669"/>
    <property type="project" value="UniProtKB-UniRule"/>
</dbReference>
<dbReference type="Proteomes" id="UP000321638">
    <property type="component" value="Unassembled WGS sequence"/>
</dbReference>
<feature type="active site" description="Proton donor" evidence="5">
    <location>
        <position position="134"/>
    </location>
</feature>
<protein>
    <recommendedName>
        <fullName evidence="4 7">dTDP-4-dehydrorhamnose 3,5-epimerase</fullName>
        <ecNumber evidence="3 7">5.1.3.13</ecNumber>
    </recommendedName>
    <alternativeName>
        <fullName evidence="7">Thymidine diphospho-4-keto-rhamnose 3,5-epimerase</fullName>
    </alternativeName>
</protein>
<evidence type="ECO:0000256" key="7">
    <source>
        <dbReference type="RuleBase" id="RU364069"/>
    </source>
</evidence>
<dbReference type="GO" id="GO:0005829">
    <property type="term" value="C:cytosol"/>
    <property type="evidence" value="ECO:0007669"/>
    <property type="project" value="TreeGrafter"/>
</dbReference>
<comment type="subunit">
    <text evidence="7">Homodimer.</text>
</comment>
<dbReference type="EC" id="5.1.3.13" evidence="3 7"/>
<dbReference type="InterPro" id="IPR014710">
    <property type="entry name" value="RmlC-like_jellyroll"/>
</dbReference>
<dbReference type="GO" id="GO:0000271">
    <property type="term" value="P:polysaccharide biosynthetic process"/>
    <property type="evidence" value="ECO:0007669"/>
    <property type="project" value="TreeGrafter"/>
</dbReference>
<evidence type="ECO:0000256" key="4">
    <source>
        <dbReference type="ARBA" id="ARBA00019595"/>
    </source>
</evidence>
<gene>
    <name evidence="8" type="primary">rfbC</name>
    <name evidence="8" type="ORF">FHP25_13515</name>
</gene>
<dbReference type="AlphaFoldDB" id="A0A5C8PN23"/>
<proteinExistence type="inferred from homology"/>
<feature type="active site" description="Proton acceptor" evidence="5">
    <location>
        <position position="64"/>
    </location>
</feature>
<dbReference type="Gene3D" id="2.60.120.10">
    <property type="entry name" value="Jelly Rolls"/>
    <property type="match status" value="1"/>
</dbReference>
<dbReference type="InterPro" id="IPR011051">
    <property type="entry name" value="RmlC_Cupin_sf"/>
</dbReference>
<evidence type="ECO:0000313" key="9">
    <source>
        <dbReference type="Proteomes" id="UP000321638"/>
    </source>
</evidence>
<comment type="similarity">
    <text evidence="7">Belongs to the dTDP-4-dehydrorhamnose 3,5-epimerase family.</text>
</comment>
<dbReference type="Pfam" id="PF00908">
    <property type="entry name" value="dTDP_sugar_isom"/>
    <property type="match status" value="1"/>
</dbReference>
<dbReference type="GO" id="GO:0008830">
    <property type="term" value="F:dTDP-4-dehydrorhamnose 3,5-epimerase activity"/>
    <property type="evidence" value="ECO:0007669"/>
    <property type="project" value="UniProtKB-UniRule"/>
</dbReference>
<dbReference type="OrthoDB" id="9800680at2"/>
<comment type="caution">
    <text evidence="8">The sequence shown here is derived from an EMBL/GenBank/DDBJ whole genome shotgun (WGS) entry which is preliminary data.</text>
</comment>
<name>A0A5C8PN23_9HYPH</name>
<dbReference type="NCBIfam" id="TIGR01221">
    <property type="entry name" value="rmlC"/>
    <property type="match status" value="1"/>
</dbReference>
<reference evidence="8 9" key="1">
    <citation type="submission" date="2019-06" db="EMBL/GenBank/DDBJ databases">
        <title>New taxonomy in bacterial strain CC-CFT640, isolated from vineyard.</title>
        <authorList>
            <person name="Lin S.-Y."/>
            <person name="Tsai C.-F."/>
            <person name="Young C.-C."/>
        </authorList>
    </citation>
    <scope>NUCLEOTIDE SEQUENCE [LARGE SCALE GENOMIC DNA]</scope>
    <source>
        <strain evidence="8 9">CC-CFT640</strain>
    </source>
</reference>
<evidence type="ECO:0000256" key="3">
    <source>
        <dbReference type="ARBA" id="ARBA00012098"/>
    </source>
</evidence>
<comment type="pathway">
    <text evidence="7">Carbohydrate biosynthesis; dTDP-L-rhamnose biosynthesis.</text>
</comment>
<comment type="function">
    <text evidence="2 7">Catalyzes the epimerization of the C3' and C5'positions of dTDP-6-deoxy-D-xylo-4-hexulose, forming dTDP-6-deoxy-L-lyxo-4-hexulose.</text>
</comment>
<dbReference type="EMBL" id="VDUZ01000013">
    <property type="protein sequence ID" value="TXL75666.1"/>
    <property type="molecule type" value="Genomic_DNA"/>
</dbReference>
<dbReference type="InterPro" id="IPR000888">
    <property type="entry name" value="RmlC-like"/>
</dbReference>
<organism evidence="8 9">
    <name type="scientific">Vineibacter terrae</name>
    <dbReference type="NCBI Taxonomy" id="2586908"/>
    <lineage>
        <taxon>Bacteria</taxon>
        <taxon>Pseudomonadati</taxon>
        <taxon>Pseudomonadota</taxon>
        <taxon>Alphaproteobacteria</taxon>
        <taxon>Hyphomicrobiales</taxon>
        <taxon>Vineibacter</taxon>
    </lineage>
</organism>
<keyword evidence="7 8" id="KW-0413">Isomerase</keyword>
<accession>A0A5C8PN23</accession>
<feature type="site" description="Participates in a stacking interaction with the thymidine ring of dTDP-4-oxo-6-deoxyglucose" evidence="6">
    <location>
        <position position="140"/>
    </location>
</feature>
<dbReference type="UniPathway" id="UPA00124"/>
<dbReference type="SUPFAM" id="SSF51182">
    <property type="entry name" value="RmlC-like cupins"/>
    <property type="match status" value="1"/>
</dbReference>
<comment type="catalytic activity">
    <reaction evidence="1 7">
        <text>dTDP-4-dehydro-6-deoxy-alpha-D-glucose = dTDP-4-dehydro-beta-L-rhamnose</text>
        <dbReference type="Rhea" id="RHEA:16969"/>
        <dbReference type="ChEBI" id="CHEBI:57649"/>
        <dbReference type="ChEBI" id="CHEBI:62830"/>
        <dbReference type="EC" id="5.1.3.13"/>
    </reaction>
</comment>
<evidence type="ECO:0000256" key="2">
    <source>
        <dbReference type="ARBA" id="ARBA00001997"/>
    </source>
</evidence>